<reference evidence="11" key="1">
    <citation type="journal article" date="2022" name="Cell">
        <title>Repeat-based holocentromeres influence genome architecture and karyotype evolution.</title>
        <authorList>
            <person name="Hofstatter P.G."/>
            <person name="Thangavel G."/>
            <person name="Lux T."/>
            <person name="Neumann P."/>
            <person name="Vondrak T."/>
            <person name="Novak P."/>
            <person name="Zhang M."/>
            <person name="Costa L."/>
            <person name="Castellani M."/>
            <person name="Scott A."/>
            <person name="Toegelov H."/>
            <person name="Fuchs J."/>
            <person name="Mata-Sucre Y."/>
            <person name="Dias Y."/>
            <person name="Vanzela A.L.L."/>
            <person name="Huettel B."/>
            <person name="Almeida C.C.S."/>
            <person name="Simkova H."/>
            <person name="Souza G."/>
            <person name="Pedrosa-Harand A."/>
            <person name="Macas J."/>
            <person name="Mayer K.F.X."/>
            <person name="Houben A."/>
            <person name="Marques A."/>
        </authorList>
    </citation>
    <scope>NUCLEOTIDE SEQUENCE</scope>
    <source>
        <strain evidence="11">RhyBre1mFocal</strain>
    </source>
</reference>
<comment type="similarity">
    <text evidence="3">Belongs to the isocitrate lyase/PEP mutase superfamily. Methylisocitrate lyase family.</text>
</comment>
<keyword evidence="12" id="KW-1185">Reference proteome</keyword>
<dbReference type="GO" id="GO:0036440">
    <property type="term" value="F:citrate synthase activity"/>
    <property type="evidence" value="ECO:0007669"/>
    <property type="project" value="UniProtKB-EC"/>
</dbReference>
<evidence type="ECO:0000313" key="12">
    <source>
        <dbReference type="Proteomes" id="UP001151287"/>
    </source>
</evidence>
<evidence type="ECO:0000313" key="11">
    <source>
        <dbReference type="EMBL" id="KAJ1681690.1"/>
    </source>
</evidence>
<keyword evidence="8" id="KW-0456">Lyase</keyword>
<protein>
    <recommendedName>
        <fullName evidence="10">Citrate synthase</fullName>
    </recommendedName>
</protein>
<dbReference type="PRINTS" id="PR00143">
    <property type="entry name" value="CITRTSNTHASE"/>
</dbReference>
<dbReference type="PANTHER" id="PTHR42905">
    <property type="entry name" value="PHOSPHOENOLPYRUVATE CARBOXYLASE"/>
    <property type="match status" value="1"/>
</dbReference>
<dbReference type="InterPro" id="IPR039556">
    <property type="entry name" value="ICL/PEPM"/>
</dbReference>
<dbReference type="InterPro" id="IPR016142">
    <property type="entry name" value="Citrate_synth-like_lrg_a-sub"/>
</dbReference>
<dbReference type="NCBIfam" id="TIGR02317">
    <property type="entry name" value="prpB"/>
    <property type="match status" value="1"/>
</dbReference>
<dbReference type="InterPro" id="IPR036969">
    <property type="entry name" value="Citrate_synthase_sf"/>
</dbReference>
<dbReference type="Pfam" id="PF13714">
    <property type="entry name" value="PEP_mutase"/>
    <property type="match status" value="1"/>
</dbReference>
<dbReference type="CDD" id="cd00377">
    <property type="entry name" value="ICL_PEPM"/>
    <property type="match status" value="1"/>
</dbReference>
<dbReference type="InterPro" id="IPR016143">
    <property type="entry name" value="Citrate_synth-like_sm_a-sub"/>
</dbReference>
<dbReference type="SUPFAM" id="SSF51621">
    <property type="entry name" value="Phosphoenolpyruvate/pyruvate domain"/>
    <property type="match status" value="1"/>
</dbReference>
<evidence type="ECO:0000256" key="6">
    <source>
        <dbReference type="ARBA" id="ARBA00022723"/>
    </source>
</evidence>
<dbReference type="Pfam" id="PF00285">
    <property type="entry name" value="Citrate_synt"/>
    <property type="match status" value="1"/>
</dbReference>
<dbReference type="InterPro" id="IPR015813">
    <property type="entry name" value="Pyrv/PenolPyrv_kinase-like_dom"/>
</dbReference>
<dbReference type="PANTHER" id="PTHR42905:SF5">
    <property type="entry name" value="CARBOXYVINYL-CARBOXYPHOSPHONATE PHOSPHORYLMUTASE, CHLOROPLASTIC"/>
    <property type="match status" value="1"/>
</dbReference>
<name>A0A9Q0BX45_9POAL</name>
<dbReference type="Gene3D" id="1.10.580.10">
    <property type="entry name" value="Citrate Synthase, domain 1"/>
    <property type="match status" value="1"/>
</dbReference>
<dbReference type="Gene3D" id="1.10.230.10">
    <property type="entry name" value="Cytochrome P450-Terp, domain 2"/>
    <property type="match status" value="1"/>
</dbReference>
<accession>A0A9Q0BX45</accession>
<dbReference type="InterPro" id="IPR018523">
    <property type="entry name" value="Isocitrate_lyase_ph_CS"/>
</dbReference>
<dbReference type="PROSITE" id="PS00480">
    <property type="entry name" value="CITRATE_SYNTHASE"/>
    <property type="match status" value="1"/>
</dbReference>
<dbReference type="AlphaFoldDB" id="A0A9Q0BX45"/>
<dbReference type="InterPro" id="IPR019810">
    <property type="entry name" value="Citrate_synthase_AS"/>
</dbReference>
<dbReference type="SUPFAM" id="SSF48256">
    <property type="entry name" value="Citrate synthase"/>
    <property type="match status" value="1"/>
</dbReference>
<dbReference type="InterPro" id="IPR012695">
    <property type="entry name" value="PrpB"/>
</dbReference>
<evidence type="ECO:0000256" key="1">
    <source>
        <dbReference type="ARBA" id="ARBA00001946"/>
    </source>
</evidence>
<comment type="pathway">
    <text evidence="2">Carbohydrate metabolism; tricarboxylic acid cycle.</text>
</comment>
<comment type="caution">
    <text evidence="11">The sequence shown here is derived from an EMBL/GenBank/DDBJ whole genome shotgun (WGS) entry which is preliminary data.</text>
</comment>
<evidence type="ECO:0000256" key="5">
    <source>
        <dbReference type="ARBA" id="ARBA00022679"/>
    </source>
</evidence>
<evidence type="ECO:0000256" key="7">
    <source>
        <dbReference type="ARBA" id="ARBA00022842"/>
    </source>
</evidence>
<evidence type="ECO:0000256" key="4">
    <source>
        <dbReference type="ARBA" id="ARBA00010566"/>
    </source>
</evidence>
<comment type="similarity">
    <text evidence="4 10">Belongs to the citrate synthase family.</text>
</comment>
<keyword evidence="5 10" id="KW-0808">Transferase</keyword>
<dbReference type="EMBL" id="JAMQYH010000950">
    <property type="protein sequence ID" value="KAJ1681690.1"/>
    <property type="molecule type" value="Genomic_DNA"/>
</dbReference>
<dbReference type="PROSITE" id="PS00161">
    <property type="entry name" value="ISOCITRATE_LYASE"/>
    <property type="match status" value="1"/>
</dbReference>
<proteinExistence type="inferred from homology"/>
<evidence type="ECO:0000256" key="8">
    <source>
        <dbReference type="ARBA" id="ARBA00023239"/>
    </source>
</evidence>
<dbReference type="GO" id="GO:0005737">
    <property type="term" value="C:cytoplasm"/>
    <property type="evidence" value="ECO:0007669"/>
    <property type="project" value="InterPro"/>
</dbReference>
<evidence type="ECO:0000256" key="9">
    <source>
        <dbReference type="ARBA" id="ARBA00049288"/>
    </source>
</evidence>
<evidence type="ECO:0000256" key="3">
    <source>
        <dbReference type="ARBA" id="ARBA00009282"/>
    </source>
</evidence>
<dbReference type="NCBIfam" id="NF010636">
    <property type="entry name" value="PRK14033.1"/>
    <property type="match status" value="1"/>
</dbReference>
<keyword evidence="6" id="KW-0479">Metal-binding</keyword>
<dbReference type="OrthoDB" id="435022at2759"/>
<evidence type="ECO:0000256" key="10">
    <source>
        <dbReference type="RuleBase" id="RU000441"/>
    </source>
</evidence>
<dbReference type="InterPro" id="IPR011278">
    <property type="entry name" value="2-MeCitrate/Citrate_synth_II"/>
</dbReference>
<evidence type="ECO:0000256" key="2">
    <source>
        <dbReference type="ARBA" id="ARBA00005163"/>
    </source>
</evidence>
<dbReference type="GO" id="GO:0019629">
    <property type="term" value="P:propionate catabolic process, 2-methylcitrate cycle"/>
    <property type="evidence" value="ECO:0007669"/>
    <property type="project" value="InterPro"/>
</dbReference>
<organism evidence="11 12">
    <name type="scientific">Rhynchospora breviuscula</name>
    <dbReference type="NCBI Taxonomy" id="2022672"/>
    <lineage>
        <taxon>Eukaryota</taxon>
        <taxon>Viridiplantae</taxon>
        <taxon>Streptophyta</taxon>
        <taxon>Embryophyta</taxon>
        <taxon>Tracheophyta</taxon>
        <taxon>Spermatophyta</taxon>
        <taxon>Magnoliopsida</taxon>
        <taxon>Liliopsida</taxon>
        <taxon>Poales</taxon>
        <taxon>Cyperaceae</taxon>
        <taxon>Cyperoideae</taxon>
        <taxon>Rhynchosporeae</taxon>
        <taxon>Rhynchospora</taxon>
    </lineage>
</organism>
<dbReference type="Proteomes" id="UP001151287">
    <property type="component" value="Unassembled WGS sequence"/>
</dbReference>
<dbReference type="GO" id="GO:0046872">
    <property type="term" value="F:metal ion binding"/>
    <property type="evidence" value="ECO:0007669"/>
    <property type="project" value="UniProtKB-KW"/>
</dbReference>
<keyword evidence="7" id="KW-0460">Magnesium</keyword>
<dbReference type="InterPro" id="IPR040442">
    <property type="entry name" value="Pyrv_kinase-like_dom_sf"/>
</dbReference>
<dbReference type="NCBIfam" id="TIGR01800">
    <property type="entry name" value="cit_synth_II"/>
    <property type="match status" value="1"/>
</dbReference>
<dbReference type="Gene3D" id="3.20.20.60">
    <property type="entry name" value="Phosphoenolpyruvate-binding domains"/>
    <property type="match status" value="1"/>
</dbReference>
<gene>
    <name evidence="11" type="ORF">LUZ63_023079</name>
</gene>
<comment type="cofactor">
    <cofactor evidence="1">
        <name>Mg(2+)</name>
        <dbReference type="ChEBI" id="CHEBI:18420"/>
    </cofactor>
</comment>
<dbReference type="GO" id="GO:0046421">
    <property type="term" value="F:methylisocitrate lyase activity"/>
    <property type="evidence" value="ECO:0007669"/>
    <property type="project" value="InterPro"/>
</dbReference>
<dbReference type="InterPro" id="IPR002020">
    <property type="entry name" value="Citrate_synthase"/>
</dbReference>
<sequence length="657" mass="70665">MLYAQTSPAQKRRALREQLASGELVRFPGAFNPLSARLIERAGFEGVYISGAVISADLGLPDIGLTTLTEVAGRGQQIARMTELPAIIDADTGFGEPMNVARTIQTLEDAGLAGTHIEDQVNPKRCGHLDGKSVVDADTAIKRIRAAVDARRDPDFLIMARTDVRAVEGLDAAIDRAKALVDAGADAIFPEAMRDLGEFEAMRTALDVPILANMTEFGKSELFSTSQLRDAGVNIVIWPVSLLRLAMGAAGRGLGTLASEGHLREKLGEMQHRGLAGVTVDYTAVSKVNPGTDSLLYRGYPVQELAATQPFEAVALLLWNGELPDATELAAFEEHERAHRDLDPAVKAAIDLLPLDAHPMDVVRTAVSVLGASAPAVEVADNSSAADLAKAKLLFAKIPAMVAYDQRRRRGQELVEPRADLDYSSNFLYMTFGELPEEVVRRAFTVSMILYAEHSFNASTFTARVITSTTSDLYSAVVGAIGALKGALHGGANEAVMHIFDEIGDAANVGPWLDDALATKRKIMGFGHRVYKRGDSRVPKMKAALDTLVAHYDATDLAALYDALEADFVSRKGIHPNLDYPSGPAYHLIGFDTLTFTPLFVAARVTGWTAHILEQTASNALIRPLSAYNGVDERHIDGYVPDSAARAAADRPEEAEA</sequence>
<comment type="catalytic activity">
    <reaction evidence="9">
        <text>oxaloacetate + acetyl-CoA + H2O = citrate + CoA + H(+)</text>
        <dbReference type="Rhea" id="RHEA:16845"/>
        <dbReference type="ChEBI" id="CHEBI:15377"/>
        <dbReference type="ChEBI" id="CHEBI:15378"/>
        <dbReference type="ChEBI" id="CHEBI:16452"/>
        <dbReference type="ChEBI" id="CHEBI:16947"/>
        <dbReference type="ChEBI" id="CHEBI:57287"/>
        <dbReference type="ChEBI" id="CHEBI:57288"/>
        <dbReference type="EC" id="2.3.3.16"/>
    </reaction>
</comment>